<dbReference type="Pfam" id="PF03992">
    <property type="entry name" value="ABM"/>
    <property type="match status" value="1"/>
</dbReference>
<dbReference type="InterPro" id="IPR007138">
    <property type="entry name" value="ABM_dom"/>
</dbReference>
<dbReference type="GeneID" id="91329695"/>
<sequence length="226" mass="25906">MPFISPDDGYMTLFNLFDTEDREKQNLVLEAMRDIVDNADYPGWISSTVHAGQDTPGTANYIQWRSAEDLKARYQGEKFRTKTVPEFHRLATTVQLIQTESVFAQRHPSLGDAAEISTERDDYTVIFVLRCEPENQKALVDAIAKPDEWLLTVPGYRSHAYFRALDGTAVVNYAQWDDKQSYDAFHTLPDEQRPLDVQKGRVRARSLATSRWANTFRVWHSRSAAS</sequence>
<feature type="domain" description="ABM" evidence="1">
    <location>
        <begin position="123"/>
        <end position="216"/>
    </location>
</feature>
<dbReference type="GO" id="GO:0004497">
    <property type="term" value="F:monooxygenase activity"/>
    <property type="evidence" value="ECO:0007669"/>
    <property type="project" value="UniProtKB-KW"/>
</dbReference>
<keyword evidence="2" id="KW-0560">Oxidoreductase</keyword>
<dbReference type="InterPro" id="IPR011008">
    <property type="entry name" value="Dimeric_a/b-barrel"/>
</dbReference>
<name>A0A7H8TD63_STRCX</name>
<accession>A0A7H8TD63</accession>
<protein>
    <submittedName>
        <fullName evidence="2">Antibiotic biosynthesis monooxygenase</fullName>
    </submittedName>
</protein>
<evidence type="ECO:0000313" key="3">
    <source>
        <dbReference type="Proteomes" id="UP000509418"/>
    </source>
</evidence>
<dbReference type="RefSeq" id="WP_107905477.1">
    <property type="nucleotide sequence ID" value="NZ_BMUS01000002.1"/>
</dbReference>
<organism evidence="2 3">
    <name type="scientific">Streptomyces chartreusis</name>
    <dbReference type="NCBI Taxonomy" id="1969"/>
    <lineage>
        <taxon>Bacteria</taxon>
        <taxon>Bacillati</taxon>
        <taxon>Actinomycetota</taxon>
        <taxon>Actinomycetes</taxon>
        <taxon>Kitasatosporales</taxon>
        <taxon>Streptomycetaceae</taxon>
        <taxon>Streptomyces</taxon>
    </lineage>
</organism>
<gene>
    <name evidence="2" type="ORF">HUT05_31305</name>
</gene>
<dbReference type="EMBL" id="CP056041">
    <property type="protein sequence ID" value="QKZ21433.1"/>
    <property type="molecule type" value="Genomic_DNA"/>
</dbReference>
<keyword evidence="3" id="KW-1185">Reference proteome</keyword>
<proteinExistence type="predicted"/>
<dbReference type="Gene3D" id="3.30.70.100">
    <property type="match status" value="2"/>
</dbReference>
<dbReference type="AlphaFoldDB" id="A0A7H8TD63"/>
<evidence type="ECO:0000259" key="1">
    <source>
        <dbReference type="PROSITE" id="PS51725"/>
    </source>
</evidence>
<dbReference type="PROSITE" id="PS51725">
    <property type="entry name" value="ABM"/>
    <property type="match status" value="1"/>
</dbReference>
<evidence type="ECO:0000313" key="2">
    <source>
        <dbReference type="EMBL" id="QKZ21433.1"/>
    </source>
</evidence>
<dbReference type="SUPFAM" id="SSF54909">
    <property type="entry name" value="Dimeric alpha+beta barrel"/>
    <property type="match status" value="2"/>
</dbReference>
<dbReference type="Proteomes" id="UP000509418">
    <property type="component" value="Chromosome"/>
</dbReference>
<reference evidence="2 3" key="1">
    <citation type="submission" date="2020-06" db="EMBL/GenBank/DDBJ databases">
        <title>Genome mining for natural products.</title>
        <authorList>
            <person name="Zhang B."/>
            <person name="Shi J."/>
            <person name="Ge H."/>
        </authorList>
    </citation>
    <scope>NUCLEOTIDE SEQUENCE [LARGE SCALE GENOMIC DNA]</scope>
    <source>
        <strain evidence="2 3">NA02069</strain>
    </source>
</reference>
<keyword evidence="2" id="KW-0503">Monooxygenase</keyword>